<dbReference type="Pfam" id="PF08239">
    <property type="entry name" value="SH3_3"/>
    <property type="match status" value="1"/>
</dbReference>
<evidence type="ECO:0000256" key="2">
    <source>
        <dbReference type="ARBA" id="ARBA00022801"/>
    </source>
</evidence>
<accession>A0ABW8I539</accession>
<evidence type="ECO:0000313" key="9">
    <source>
        <dbReference type="Proteomes" id="UP001619911"/>
    </source>
</evidence>
<dbReference type="EC" id="3.5.1.28" evidence="8"/>
<reference evidence="8 9" key="1">
    <citation type="submission" date="2023-07" db="EMBL/GenBank/DDBJ databases">
        <title>Bacillus lucianemedeirus sp. nov, a new species isolated from an immunobiological production facility.</title>
        <authorList>
            <person name="Costa L.V."/>
            <person name="Miranda R.V.S.L."/>
            <person name="Brandao M.L.L."/>
            <person name="Reis C.M.F."/>
            <person name="Frazao A.M."/>
            <person name="Cruz F.V."/>
            <person name="Baio P.V.P."/>
            <person name="Veras J.F.C."/>
            <person name="Ramos J.N."/>
            <person name="Vieira V."/>
        </authorList>
    </citation>
    <scope>NUCLEOTIDE SEQUENCE [LARGE SCALE GENOMIC DNA]</scope>
    <source>
        <strain evidence="8 9">B190/17</strain>
    </source>
</reference>
<dbReference type="PANTHER" id="PTHR30404:SF0">
    <property type="entry name" value="N-ACETYLMURAMOYL-L-ALANINE AMIDASE AMIC"/>
    <property type="match status" value="1"/>
</dbReference>
<comment type="caution">
    <text evidence="8">The sequence shown here is derived from an EMBL/GenBank/DDBJ whole genome shotgun (WGS) entry which is preliminary data.</text>
</comment>
<dbReference type="InterPro" id="IPR002508">
    <property type="entry name" value="MurNAc-LAA_cat"/>
</dbReference>
<proteinExistence type="predicted"/>
<dbReference type="EMBL" id="JAUIYO010000001">
    <property type="protein sequence ID" value="MFK2824607.1"/>
    <property type="molecule type" value="Genomic_DNA"/>
</dbReference>
<name>A0ABW8I539_9BACI</name>
<evidence type="ECO:0000256" key="4">
    <source>
        <dbReference type="SAM" id="MobiDB-lite"/>
    </source>
</evidence>
<dbReference type="SUPFAM" id="SSF53187">
    <property type="entry name" value="Zn-dependent exopeptidases"/>
    <property type="match status" value="1"/>
</dbReference>
<gene>
    <name evidence="8" type="ORF">QYG89_02700</name>
</gene>
<dbReference type="Proteomes" id="UP001619911">
    <property type="component" value="Unassembled WGS sequence"/>
</dbReference>
<evidence type="ECO:0000256" key="1">
    <source>
        <dbReference type="ARBA" id="ARBA00022729"/>
    </source>
</evidence>
<dbReference type="InterPro" id="IPR001119">
    <property type="entry name" value="SLH_dom"/>
</dbReference>
<feature type="signal peptide" evidence="5">
    <location>
        <begin position="1"/>
        <end position="27"/>
    </location>
</feature>
<dbReference type="Gene3D" id="3.40.630.40">
    <property type="entry name" value="Zn-dependent exopeptidases"/>
    <property type="match status" value="1"/>
</dbReference>
<evidence type="ECO:0000259" key="6">
    <source>
        <dbReference type="PROSITE" id="PS51272"/>
    </source>
</evidence>
<evidence type="ECO:0000256" key="5">
    <source>
        <dbReference type="SAM" id="SignalP"/>
    </source>
</evidence>
<dbReference type="PROSITE" id="PS51781">
    <property type="entry name" value="SH3B"/>
    <property type="match status" value="1"/>
</dbReference>
<feature type="domain" description="SLH" evidence="6">
    <location>
        <begin position="24"/>
        <end position="83"/>
    </location>
</feature>
<protein>
    <submittedName>
        <fullName evidence="8">N-acetylmuramoyl-L-alanine amidase</fullName>
        <ecNumber evidence="8">3.5.1.28</ecNumber>
    </submittedName>
</protein>
<keyword evidence="9" id="KW-1185">Reference proteome</keyword>
<dbReference type="RefSeq" id="WP_404314277.1">
    <property type="nucleotide sequence ID" value="NZ_JAUIYO010000001.1"/>
</dbReference>
<keyword evidence="2 8" id="KW-0378">Hydrolase</keyword>
<evidence type="ECO:0000313" key="8">
    <source>
        <dbReference type="EMBL" id="MFK2824607.1"/>
    </source>
</evidence>
<organism evidence="8 9">
    <name type="scientific">Bacillus lumedeiriae</name>
    <dbReference type="NCBI Taxonomy" id="3058829"/>
    <lineage>
        <taxon>Bacteria</taxon>
        <taxon>Bacillati</taxon>
        <taxon>Bacillota</taxon>
        <taxon>Bacilli</taxon>
        <taxon>Bacillales</taxon>
        <taxon>Bacillaceae</taxon>
        <taxon>Bacillus</taxon>
    </lineage>
</organism>
<feature type="chain" id="PRO_5047346070" evidence="5">
    <location>
        <begin position="28"/>
        <end position="484"/>
    </location>
</feature>
<keyword evidence="3" id="KW-0961">Cell wall biogenesis/degradation</keyword>
<evidence type="ECO:0000259" key="7">
    <source>
        <dbReference type="PROSITE" id="PS51781"/>
    </source>
</evidence>
<dbReference type="GO" id="GO:0008745">
    <property type="term" value="F:N-acetylmuramoyl-L-alanine amidase activity"/>
    <property type="evidence" value="ECO:0007669"/>
    <property type="project" value="UniProtKB-EC"/>
</dbReference>
<dbReference type="SMART" id="SM00287">
    <property type="entry name" value="SH3b"/>
    <property type="match status" value="1"/>
</dbReference>
<dbReference type="Pfam" id="PF01520">
    <property type="entry name" value="Amidase_3"/>
    <property type="match status" value="1"/>
</dbReference>
<feature type="domain" description="SH3b" evidence="7">
    <location>
        <begin position="198"/>
        <end position="260"/>
    </location>
</feature>
<dbReference type="CDD" id="cd02696">
    <property type="entry name" value="MurNAc-LAA"/>
    <property type="match status" value="1"/>
</dbReference>
<feature type="region of interest" description="Disordered" evidence="4">
    <location>
        <begin position="258"/>
        <end position="287"/>
    </location>
</feature>
<keyword evidence="1 5" id="KW-0732">Signal</keyword>
<dbReference type="Gene3D" id="2.30.30.40">
    <property type="entry name" value="SH3 Domains"/>
    <property type="match status" value="1"/>
</dbReference>
<dbReference type="SMART" id="SM00646">
    <property type="entry name" value="Ami_3"/>
    <property type="match status" value="1"/>
</dbReference>
<dbReference type="Pfam" id="PF00395">
    <property type="entry name" value="SLH"/>
    <property type="match status" value="3"/>
</dbReference>
<dbReference type="InterPro" id="IPR003646">
    <property type="entry name" value="SH3-like_bac-type"/>
</dbReference>
<feature type="domain" description="SLH" evidence="6">
    <location>
        <begin position="84"/>
        <end position="147"/>
    </location>
</feature>
<evidence type="ECO:0000256" key="3">
    <source>
        <dbReference type="ARBA" id="ARBA00023316"/>
    </source>
</evidence>
<sequence length="484" mass="52370">MRKSVVFVILAFVLVVPLFGFHTTAQASGFTDVPSRALKEVNYLMKGGIAHGSSATRFSPETVVTREEAAVFISRALQLDGTKRETVFKDVSADNDSSGYIQSAVEKGVLSGYAGGKFLPYKEVTRGEMAVMMSRAFGYEFGGTLSGAANALMSRGIANGVEDGTFGSSRQIIRADFSVFLARAINPEFRTKNTAQFKKKLWVNATSLNVRTGPATSYEKVGSLKTNAEVSASHEIGSWIYIQSGSLTGFVHKSYLSDKESANSGNNDSDKGDIDDGSENPGTIDNVDPRLANQVIILDPGHGGGDSGAVGFGLKEKDVVLDTGLKVNELFKKTPFQVYMTRTSDTFPTLSERPKFAKSKGGNVFVSIHANAGGGTGIETYYYAAATNPYVSDSKLLATKIQQRMLTALQLKNRGVKTAGYYVIKYNSMPAALAELGFIDNKNDNEKLKSDYWRAQGAKAIYLGILDYYKEKGYNVDSLYDAAK</sequence>
<dbReference type="InterPro" id="IPR050695">
    <property type="entry name" value="N-acetylmuramoyl_amidase_3"/>
</dbReference>
<dbReference type="PROSITE" id="PS51272">
    <property type="entry name" value="SLH"/>
    <property type="match status" value="2"/>
</dbReference>
<dbReference type="PANTHER" id="PTHR30404">
    <property type="entry name" value="N-ACETYLMURAMOYL-L-ALANINE AMIDASE"/>
    <property type="match status" value="1"/>
</dbReference>